<gene>
    <name evidence="2" type="ORF">BDP27DRAFT_488850</name>
</gene>
<dbReference type="EMBL" id="JADNRY010000003">
    <property type="protein sequence ID" value="KAF9077764.1"/>
    <property type="molecule type" value="Genomic_DNA"/>
</dbReference>
<feature type="region of interest" description="Disordered" evidence="1">
    <location>
        <begin position="54"/>
        <end position="93"/>
    </location>
</feature>
<accession>A0A9P5UFY5</accession>
<proteinExistence type="predicted"/>
<evidence type="ECO:0000313" key="2">
    <source>
        <dbReference type="EMBL" id="KAF9077764.1"/>
    </source>
</evidence>
<organism evidence="2 3">
    <name type="scientific">Rhodocollybia butyracea</name>
    <dbReference type="NCBI Taxonomy" id="206335"/>
    <lineage>
        <taxon>Eukaryota</taxon>
        <taxon>Fungi</taxon>
        <taxon>Dikarya</taxon>
        <taxon>Basidiomycota</taxon>
        <taxon>Agaricomycotina</taxon>
        <taxon>Agaricomycetes</taxon>
        <taxon>Agaricomycetidae</taxon>
        <taxon>Agaricales</taxon>
        <taxon>Marasmiineae</taxon>
        <taxon>Omphalotaceae</taxon>
        <taxon>Rhodocollybia</taxon>
    </lineage>
</organism>
<sequence>MLYRVIVSKHRNRLWKGISIELAASSGYYLRNQLSPFFPHFSRQCLDNIEMVDSNEADGSSSNQTHLREQVQLGKSHQHCSHHPAPDAESASPITRIIPFQLPKRCHSSVQVNPW</sequence>
<name>A0A9P5UFY5_9AGAR</name>
<dbReference type="Proteomes" id="UP000772434">
    <property type="component" value="Unassembled WGS sequence"/>
</dbReference>
<evidence type="ECO:0000313" key="3">
    <source>
        <dbReference type="Proteomes" id="UP000772434"/>
    </source>
</evidence>
<reference evidence="2" key="1">
    <citation type="submission" date="2020-11" db="EMBL/GenBank/DDBJ databases">
        <authorList>
            <consortium name="DOE Joint Genome Institute"/>
            <person name="Ahrendt S."/>
            <person name="Riley R."/>
            <person name="Andreopoulos W."/>
            <person name="Labutti K."/>
            <person name="Pangilinan J."/>
            <person name="Ruiz-Duenas F.J."/>
            <person name="Barrasa J.M."/>
            <person name="Sanchez-Garcia M."/>
            <person name="Camarero S."/>
            <person name="Miyauchi S."/>
            <person name="Serrano A."/>
            <person name="Linde D."/>
            <person name="Babiker R."/>
            <person name="Drula E."/>
            <person name="Ayuso-Fernandez I."/>
            <person name="Pacheco R."/>
            <person name="Padilla G."/>
            <person name="Ferreira P."/>
            <person name="Barriuso J."/>
            <person name="Kellner H."/>
            <person name="Castanera R."/>
            <person name="Alfaro M."/>
            <person name="Ramirez L."/>
            <person name="Pisabarro A.G."/>
            <person name="Kuo A."/>
            <person name="Tritt A."/>
            <person name="Lipzen A."/>
            <person name="He G."/>
            <person name="Yan M."/>
            <person name="Ng V."/>
            <person name="Cullen D."/>
            <person name="Martin F."/>
            <person name="Rosso M.-N."/>
            <person name="Henrissat B."/>
            <person name="Hibbett D."/>
            <person name="Martinez A.T."/>
            <person name="Grigoriev I.V."/>
        </authorList>
    </citation>
    <scope>NUCLEOTIDE SEQUENCE</scope>
    <source>
        <strain evidence="2">AH 40177</strain>
    </source>
</reference>
<dbReference type="AlphaFoldDB" id="A0A9P5UFY5"/>
<comment type="caution">
    <text evidence="2">The sequence shown here is derived from an EMBL/GenBank/DDBJ whole genome shotgun (WGS) entry which is preliminary data.</text>
</comment>
<protein>
    <submittedName>
        <fullName evidence="2">Uncharacterized protein</fullName>
    </submittedName>
</protein>
<evidence type="ECO:0000256" key="1">
    <source>
        <dbReference type="SAM" id="MobiDB-lite"/>
    </source>
</evidence>
<keyword evidence="3" id="KW-1185">Reference proteome</keyword>